<dbReference type="AlphaFoldDB" id="A0A7K0DBG7"/>
<reference evidence="1 2" key="1">
    <citation type="submission" date="2019-10" db="EMBL/GenBank/DDBJ databases">
        <title>Nocardia macrotermitis sp. nov. and Nocardia aurantia sp. nov., isolated from the gut of fungus growing-termite Macrotermes natalensis.</title>
        <authorList>
            <person name="Benndorf R."/>
            <person name="Schwitalla J."/>
            <person name="Martin K."/>
            <person name="De Beer W."/>
            <person name="Kaster A.-K."/>
            <person name="Vollmers J."/>
            <person name="Poulsen M."/>
            <person name="Beemelmanns C."/>
        </authorList>
    </citation>
    <scope>NUCLEOTIDE SEQUENCE [LARGE SCALE GENOMIC DNA]</scope>
    <source>
        <strain evidence="1 2">RB20</strain>
    </source>
</reference>
<name>A0A7K0DBG7_9NOCA</name>
<comment type="caution">
    <text evidence="1">The sequence shown here is derived from an EMBL/GenBank/DDBJ whole genome shotgun (WGS) entry which is preliminary data.</text>
</comment>
<gene>
    <name evidence="1" type="ORF">NRB20_62040</name>
</gene>
<protein>
    <submittedName>
        <fullName evidence="1">Uncharacterized protein</fullName>
    </submittedName>
</protein>
<evidence type="ECO:0000313" key="2">
    <source>
        <dbReference type="Proteomes" id="UP000438448"/>
    </source>
</evidence>
<accession>A0A7K0DBG7</accession>
<sequence>MDDLGDLWDLDEEQFGELEDGLNDLEDGRFRELVAALCPDPVEREHWLIAMSPEFMPLLAVLVGPVAKAVIAKGAITTLAEIYEARGEVRGRAAALLELLTDRFGAAAVGSVEEAVRAADIDRLTLWNRRVPSADSLEAVLV</sequence>
<proteinExistence type="predicted"/>
<organism evidence="1 2">
    <name type="scientific">Nocardia macrotermitis</name>
    <dbReference type="NCBI Taxonomy" id="2585198"/>
    <lineage>
        <taxon>Bacteria</taxon>
        <taxon>Bacillati</taxon>
        <taxon>Actinomycetota</taxon>
        <taxon>Actinomycetes</taxon>
        <taxon>Mycobacteriales</taxon>
        <taxon>Nocardiaceae</taxon>
        <taxon>Nocardia</taxon>
    </lineage>
</organism>
<keyword evidence="2" id="KW-1185">Reference proteome</keyword>
<dbReference type="Proteomes" id="UP000438448">
    <property type="component" value="Unassembled WGS sequence"/>
</dbReference>
<evidence type="ECO:0000313" key="1">
    <source>
        <dbReference type="EMBL" id="MQY23077.1"/>
    </source>
</evidence>
<dbReference type="EMBL" id="WEGK01000017">
    <property type="protein sequence ID" value="MQY23077.1"/>
    <property type="molecule type" value="Genomic_DNA"/>
</dbReference>